<keyword evidence="2" id="KW-1185">Reference proteome</keyword>
<evidence type="ECO:0008006" key="3">
    <source>
        <dbReference type="Google" id="ProtNLM"/>
    </source>
</evidence>
<comment type="caution">
    <text evidence="1">The sequence shown here is derived from an EMBL/GenBank/DDBJ whole genome shotgun (WGS) entry which is preliminary data.</text>
</comment>
<evidence type="ECO:0000313" key="2">
    <source>
        <dbReference type="Proteomes" id="UP000467841"/>
    </source>
</evidence>
<gene>
    <name evidence="1" type="ORF">MERR_LOCUS8922</name>
</gene>
<dbReference type="OrthoDB" id="5425374at2759"/>
<dbReference type="EMBL" id="CACVBM020000643">
    <property type="protein sequence ID" value="CAA7021687.1"/>
    <property type="molecule type" value="Genomic_DNA"/>
</dbReference>
<evidence type="ECO:0000313" key="1">
    <source>
        <dbReference type="EMBL" id="CAA7021687.1"/>
    </source>
</evidence>
<dbReference type="Proteomes" id="UP000467841">
    <property type="component" value="Unassembled WGS sequence"/>
</dbReference>
<reference evidence="1" key="1">
    <citation type="submission" date="2020-01" db="EMBL/GenBank/DDBJ databases">
        <authorList>
            <person name="Mishra B."/>
        </authorList>
    </citation>
    <scope>NUCLEOTIDE SEQUENCE [LARGE SCALE GENOMIC DNA]</scope>
</reference>
<accession>A0A6D2I1T5</accession>
<protein>
    <recommendedName>
        <fullName evidence="3">Reverse transcriptase domain-containing protein</fullName>
    </recommendedName>
</protein>
<organism evidence="1 2">
    <name type="scientific">Microthlaspi erraticum</name>
    <dbReference type="NCBI Taxonomy" id="1685480"/>
    <lineage>
        <taxon>Eukaryota</taxon>
        <taxon>Viridiplantae</taxon>
        <taxon>Streptophyta</taxon>
        <taxon>Embryophyta</taxon>
        <taxon>Tracheophyta</taxon>
        <taxon>Spermatophyta</taxon>
        <taxon>Magnoliopsida</taxon>
        <taxon>eudicotyledons</taxon>
        <taxon>Gunneridae</taxon>
        <taxon>Pentapetalae</taxon>
        <taxon>rosids</taxon>
        <taxon>malvids</taxon>
        <taxon>Brassicales</taxon>
        <taxon>Brassicaceae</taxon>
        <taxon>Coluteocarpeae</taxon>
        <taxon>Microthlaspi</taxon>
    </lineage>
</organism>
<sequence length="125" mass="14592">MCFVGWSKKRAESIQGDESIQGEYTKRAQEKREMDFHELEEIRLDAYESLRIYKERTKAFHDKRIVPKVFKAGDDVLLYNSRLKLFPGKLKSRWSGPFKVKEVLPYGDITLVNQNGVEFMVTVTG</sequence>
<proteinExistence type="predicted"/>
<dbReference type="AlphaFoldDB" id="A0A6D2I1T5"/>
<name>A0A6D2I1T5_9BRAS</name>